<sequence>MTAVVNRLDTDADPATVFDHVSDLRTEVGWNPAARRIDLLGPEPVGAGSRFAASYRGTGRGTAEIVEYARPTHWRTRCRFRGVDVDIVGRVEPRGRGTHLTLTLELAAGRALRPLLPVMAAGLRVAGRANMRRLGRLLSAPEV</sequence>
<accession>A0ABP9AG43</accession>
<gene>
    <name evidence="1" type="ORF">GCM10023200_12820</name>
</gene>
<dbReference type="Gene3D" id="3.30.530.20">
    <property type="match status" value="1"/>
</dbReference>
<dbReference type="SUPFAM" id="SSF55961">
    <property type="entry name" value="Bet v1-like"/>
    <property type="match status" value="1"/>
</dbReference>
<protein>
    <recommendedName>
        <fullName evidence="3">SRPBCC family protein</fullName>
    </recommendedName>
</protein>
<evidence type="ECO:0008006" key="3">
    <source>
        <dbReference type="Google" id="ProtNLM"/>
    </source>
</evidence>
<proteinExistence type="predicted"/>
<dbReference type="EMBL" id="BAABHO010000007">
    <property type="protein sequence ID" value="GAA4780985.1"/>
    <property type="molecule type" value="Genomic_DNA"/>
</dbReference>
<evidence type="ECO:0000313" key="1">
    <source>
        <dbReference type="EMBL" id="GAA4780985.1"/>
    </source>
</evidence>
<organism evidence="1 2">
    <name type="scientific">Actinomycetospora chlora</name>
    <dbReference type="NCBI Taxonomy" id="663608"/>
    <lineage>
        <taxon>Bacteria</taxon>
        <taxon>Bacillati</taxon>
        <taxon>Actinomycetota</taxon>
        <taxon>Actinomycetes</taxon>
        <taxon>Pseudonocardiales</taxon>
        <taxon>Pseudonocardiaceae</taxon>
        <taxon>Actinomycetospora</taxon>
    </lineage>
</organism>
<dbReference type="RefSeq" id="WP_345411983.1">
    <property type="nucleotide sequence ID" value="NZ_BAABHO010000007.1"/>
</dbReference>
<keyword evidence="2" id="KW-1185">Reference proteome</keyword>
<evidence type="ECO:0000313" key="2">
    <source>
        <dbReference type="Proteomes" id="UP001500928"/>
    </source>
</evidence>
<reference evidence="2" key="1">
    <citation type="journal article" date="2019" name="Int. J. Syst. Evol. Microbiol.">
        <title>The Global Catalogue of Microorganisms (GCM) 10K type strain sequencing project: providing services to taxonomists for standard genome sequencing and annotation.</title>
        <authorList>
            <consortium name="The Broad Institute Genomics Platform"/>
            <consortium name="The Broad Institute Genome Sequencing Center for Infectious Disease"/>
            <person name="Wu L."/>
            <person name="Ma J."/>
        </authorList>
    </citation>
    <scope>NUCLEOTIDE SEQUENCE [LARGE SCALE GENOMIC DNA]</scope>
    <source>
        <strain evidence="2">JCM 17979</strain>
    </source>
</reference>
<dbReference type="InterPro" id="IPR019587">
    <property type="entry name" value="Polyketide_cyclase/dehydratase"/>
</dbReference>
<comment type="caution">
    <text evidence="1">The sequence shown here is derived from an EMBL/GenBank/DDBJ whole genome shotgun (WGS) entry which is preliminary data.</text>
</comment>
<name>A0ABP9AG43_9PSEU</name>
<dbReference type="Pfam" id="PF10604">
    <property type="entry name" value="Polyketide_cyc2"/>
    <property type="match status" value="1"/>
</dbReference>
<dbReference type="Proteomes" id="UP001500928">
    <property type="component" value="Unassembled WGS sequence"/>
</dbReference>
<dbReference type="InterPro" id="IPR023393">
    <property type="entry name" value="START-like_dom_sf"/>
</dbReference>